<dbReference type="Proteomes" id="UP000483802">
    <property type="component" value="Unassembled WGS sequence"/>
</dbReference>
<accession>A0A6L6X984</accession>
<dbReference type="RefSeq" id="WP_157169507.1">
    <property type="nucleotide sequence ID" value="NZ_WPNZ01000034.1"/>
</dbReference>
<dbReference type="EMBL" id="WPNZ01000034">
    <property type="protein sequence ID" value="MVO90505.1"/>
    <property type="molecule type" value="Genomic_DNA"/>
</dbReference>
<evidence type="ECO:0000313" key="1">
    <source>
        <dbReference type="EMBL" id="MVO90505.1"/>
    </source>
</evidence>
<keyword evidence="2" id="KW-1185">Reference proteome</keyword>
<name>A0A6L6X984_9ACTN</name>
<gene>
    <name evidence="1" type="ORF">GPA10_38595</name>
</gene>
<reference evidence="1 2" key="1">
    <citation type="submission" date="2019-11" db="EMBL/GenBank/DDBJ databases">
        <title>Streptomyces typhae sp. nov., a novel endophytic actinomycete isolated from the root of cattail pollen (Typha angustifolia L.).</title>
        <authorList>
            <person name="Peng C."/>
        </authorList>
    </citation>
    <scope>NUCLEOTIDE SEQUENCE [LARGE SCALE GENOMIC DNA]</scope>
    <source>
        <strain evidence="2">p1417</strain>
    </source>
</reference>
<organism evidence="1 2">
    <name type="scientific">Streptomyces typhae</name>
    <dbReference type="NCBI Taxonomy" id="2681492"/>
    <lineage>
        <taxon>Bacteria</taxon>
        <taxon>Bacillati</taxon>
        <taxon>Actinomycetota</taxon>
        <taxon>Actinomycetes</taxon>
        <taxon>Kitasatosporales</taxon>
        <taxon>Streptomycetaceae</taxon>
        <taxon>Streptomyces</taxon>
    </lineage>
</organism>
<sequence>MRVMTASYDVAVLERDVVPGPCGGEIAGRVVRPPARVQPQTGHGGGNHG</sequence>
<proteinExistence type="predicted"/>
<dbReference type="AlphaFoldDB" id="A0A6L6X984"/>
<evidence type="ECO:0000313" key="2">
    <source>
        <dbReference type="Proteomes" id="UP000483802"/>
    </source>
</evidence>
<protein>
    <submittedName>
        <fullName evidence="1">Uncharacterized protein</fullName>
    </submittedName>
</protein>
<comment type="caution">
    <text evidence="1">The sequence shown here is derived from an EMBL/GenBank/DDBJ whole genome shotgun (WGS) entry which is preliminary data.</text>
</comment>